<dbReference type="InterPro" id="IPR054055">
    <property type="entry name" value="YpzH"/>
</dbReference>
<keyword evidence="2" id="KW-1185">Reference proteome</keyword>
<organism evidence="1 2">
    <name type="scientific">Candidatus Cohnella colombiensis</name>
    <dbReference type="NCBI Taxonomy" id="3121368"/>
    <lineage>
        <taxon>Bacteria</taxon>
        <taxon>Bacillati</taxon>
        <taxon>Bacillota</taxon>
        <taxon>Bacilli</taxon>
        <taxon>Bacillales</taxon>
        <taxon>Paenibacillaceae</taxon>
        <taxon>Cohnella</taxon>
    </lineage>
</organism>
<protein>
    <submittedName>
        <fullName evidence="1">Uncharacterized protein</fullName>
    </submittedName>
</protein>
<proteinExistence type="predicted"/>
<dbReference type="AlphaFoldDB" id="A0AA95JBP9"/>
<dbReference type="Proteomes" id="UP001178662">
    <property type="component" value="Chromosome"/>
</dbReference>
<evidence type="ECO:0000313" key="2">
    <source>
        <dbReference type="Proteomes" id="UP001178662"/>
    </source>
</evidence>
<gene>
    <name evidence="1" type="ORF">P0Y55_06395</name>
</gene>
<dbReference type="Pfam" id="PF21835">
    <property type="entry name" value="YIEGIA_cap"/>
    <property type="match status" value="1"/>
</dbReference>
<evidence type="ECO:0000313" key="1">
    <source>
        <dbReference type="EMBL" id="WEK55673.1"/>
    </source>
</evidence>
<sequence>MANIVGIVTTNRESVGGGTPIFFTQDAQQLQQVSHLLEKVLDCAAHQVNDALFIIVNRK</sequence>
<accession>A0AA95JBP9</accession>
<dbReference type="EMBL" id="CP119317">
    <property type="protein sequence ID" value="WEK55673.1"/>
    <property type="molecule type" value="Genomic_DNA"/>
</dbReference>
<name>A0AA95JBP9_9BACL</name>
<reference evidence="1" key="1">
    <citation type="submission" date="2023-03" db="EMBL/GenBank/DDBJ databases">
        <title>Andean soil-derived lignocellulolytic bacterial consortium as a source of novel taxa and putative plastic-active enzymes.</title>
        <authorList>
            <person name="Diaz-Garcia L."/>
            <person name="Chuvochina M."/>
            <person name="Feuerriegel G."/>
            <person name="Bunk B."/>
            <person name="Sproer C."/>
            <person name="Streit W.R."/>
            <person name="Rodriguez L.M."/>
            <person name="Overmann J."/>
            <person name="Jimenez D.J."/>
        </authorList>
    </citation>
    <scope>NUCLEOTIDE SEQUENCE</scope>
    <source>
        <strain evidence="1">MAG 2441</strain>
    </source>
</reference>